<evidence type="ECO:0008006" key="4">
    <source>
        <dbReference type="Google" id="ProtNLM"/>
    </source>
</evidence>
<evidence type="ECO:0000256" key="1">
    <source>
        <dbReference type="SAM" id="MobiDB-lite"/>
    </source>
</evidence>
<keyword evidence="3" id="KW-1185">Reference proteome</keyword>
<gene>
    <name evidence="2" type="ORF">Aiant_23570</name>
</gene>
<feature type="region of interest" description="Disordered" evidence="1">
    <location>
        <begin position="43"/>
        <end position="68"/>
    </location>
</feature>
<organism evidence="2 3">
    <name type="scientific">Actinoplanes ianthinogenes</name>
    <dbReference type="NCBI Taxonomy" id="122358"/>
    <lineage>
        <taxon>Bacteria</taxon>
        <taxon>Bacillati</taxon>
        <taxon>Actinomycetota</taxon>
        <taxon>Actinomycetes</taxon>
        <taxon>Micromonosporales</taxon>
        <taxon>Micromonosporaceae</taxon>
        <taxon>Actinoplanes</taxon>
    </lineage>
</organism>
<dbReference type="RefSeq" id="WP_189333194.1">
    <property type="nucleotide sequence ID" value="NZ_AP023356.1"/>
</dbReference>
<accession>A0ABM7LQX8</accession>
<dbReference type="Proteomes" id="UP000676967">
    <property type="component" value="Chromosome"/>
</dbReference>
<sequence length="117" mass="12761">MSTDVDLFPATEAPDLPSLLRAVQMELKELGTIIPIATEAQWTAAPVARPREDTTERASGSISDPTGDAATCAKRLKVRDQLVRSEHVLQRVHRALEDVRRGLGSAVDTWTGEVLDD</sequence>
<dbReference type="InterPro" id="IPR055593">
    <property type="entry name" value="DUF7169"/>
</dbReference>
<proteinExistence type="predicted"/>
<dbReference type="Pfam" id="PF23773">
    <property type="entry name" value="DUF7169"/>
    <property type="match status" value="1"/>
</dbReference>
<evidence type="ECO:0000313" key="3">
    <source>
        <dbReference type="Proteomes" id="UP000676967"/>
    </source>
</evidence>
<dbReference type="EMBL" id="AP023356">
    <property type="protein sequence ID" value="BCJ41700.1"/>
    <property type="molecule type" value="Genomic_DNA"/>
</dbReference>
<name>A0ABM7LQX8_9ACTN</name>
<protein>
    <recommendedName>
        <fullName evidence="4">PE family protein</fullName>
    </recommendedName>
</protein>
<evidence type="ECO:0000313" key="2">
    <source>
        <dbReference type="EMBL" id="BCJ41700.1"/>
    </source>
</evidence>
<reference evidence="2 3" key="1">
    <citation type="submission" date="2020-08" db="EMBL/GenBank/DDBJ databases">
        <title>Whole genome shotgun sequence of Actinoplanes ianthinogenes NBRC 13996.</title>
        <authorList>
            <person name="Komaki H."/>
            <person name="Tamura T."/>
        </authorList>
    </citation>
    <scope>NUCLEOTIDE SEQUENCE [LARGE SCALE GENOMIC DNA]</scope>
    <source>
        <strain evidence="2 3">NBRC 13996</strain>
    </source>
</reference>